<evidence type="ECO:0000256" key="1">
    <source>
        <dbReference type="SAM" id="MobiDB-lite"/>
    </source>
</evidence>
<keyword evidence="3" id="KW-1185">Reference proteome</keyword>
<proteinExistence type="predicted"/>
<reference evidence="2 3" key="1">
    <citation type="submission" date="2024-06" db="EMBL/GenBank/DDBJ databases">
        <title>The Natural Products Discovery Center: Release of the First 8490 Sequenced Strains for Exploring Actinobacteria Biosynthetic Diversity.</title>
        <authorList>
            <person name="Kalkreuter E."/>
            <person name="Kautsar S.A."/>
            <person name="Yang D."/>
            <person name="Bader C.D."/>
            <person name="Teijaro C.N."/>
            <person name="Fluegel L."/>
            <person name="Davis C.M."/>
            <person name="Simpson J.R."/>
            <person name="Lauterbach L."/>
            <person name="Steele A.D."/>
            <person name="Gui C."/>
            <person name="Meng S."/>
            <person name="Li G."/>
            <person name="Viehrig K."/>
            <person name="Ye F."/>
            <person name="Su P."/>
            <person name="Kiefer A.F."/>
            <person name="Nichols A."/>
            <person name="Cepeda A.J."/>
            <person name="Yan W."/>
            <person name="Fan B."/>
            <person name="Jiang Y."/>
            <person name="Adhikari A."/>
            <person name="Zheng C.-J."/>
            <person name="Schuster L."/>
            <person name="Cowan T.M."/>
            <person name="Smanski M.J."/>
            <person name="Chevrette M.G."/>
            <person name="De Carvalho L.P.S."/>
            <person name="Shen B."/>
        </authorList>
    </citation>
    <scope>NUCLEOTIDE SEQUENCE [LARGE SCALE GENOMIC DNA]</scope>
    <source>
        <strain evidence="2 3">NPDC033843</strain>
    </source>
</reference>
<dbReference type="Proteomes" id="UP001550739">
    <property type="component" value="Unassembled WGS sequence"/>
</dbReference>
<dbReference type="RefSeq" id="WP_361708412.1">
    <property type="nucleotide sequence ID" value="NZ_JBEZVE010000028.1"/>
</dbReference>
<protein>
    <submittedName>
        <fullName evidence="2">Uncharacterized protein</fullName>
    </submittedName>
</protein>
<evidence type="ECO:0000313" key="2">
    <source>
        <dbReference type="EMBL" id="MEU3786405.1"/>
    </source>
</evidence>
<name>A0ABV2ZWK8_9ACTN</name>
<evidence type="ECO:0000313" key="3">
    <source>
        <dbReference type="Proteomes" id="UP001550739"/>
    </source>
</evidence>
<feature type="region of interest" description="Disordered" evidence="1">
    <location>
        <begin position="1"/>
        <end position="37"/>
    </location>
</feature>
<feature type="compositionally biased region" description="Basic and acidic residues" evidence="1">
    <location>
        <begin position="20"/>
        <end position="34"/>
    </location>
</feature>
<sequence length="79" mass="8872">MSGSAAPATRSRLRPVGRTARHEIAGGPGTKERQWISPRPSELDSLAEEFTKQLQEVHVEREELAIVERLLNRLAEQVQ</sequence>
<organism evidence="2 3">
    <name type="scientific">Streptomyces sp. 900129855</name>
    <dbReference type="NCBI Taxonomy" id="3155129"/>
    <lineage>
        <taxon>Bacteria</taxon>
        <taxon>Bacillati</taxon>
        <taxon>Actinomycetota</taxon>
        <taxon>Actinomycetes</taxon>
        <taxon>Kitasatosporales</taxon>
        <taxon>Streptomycetaceae</taxon>
        <taxon>Streptomyces</taxon>
    </lineage>
</organism>
<gene>
    <name evidence="2" type="ORF">AB0E89_38715</name>
</gene>
<accession>A0ABV2ZWK8</accession>
<dbReference type="EMBL" id="JBEZVE010000028">
    <property type="protein sequence ID" value="MEU3786405.1"/>
    <property type="molecule type" value="Genomic_DNA"/>
</dbReference>
<comment type="caution">
    <text evidence="2">The sequence shown here is derived from an EMBL/GenBank/DDBJ whole genome shotgun (WGS) entry which is preliminary data.</text>
</comment>